<evidence type="ECO:0000313" key="2">
    <source>
        <dbReference type="Proteomes" id="UP000067444"/>
    </source>
</evidence>
<protein>
    <submittedName>
        <fullName evidence="1">Uncharacterized protein</fullName>
    </submittedName>
</protein>
<accession>A0A0K0Y120</accession>
<organism evidence="1 2">
    <name type="scientific">Octadecabacter temperatus</name>
    <dbReference type="NCBI Taxonomy" id="1458307"/>
    <lineage>
        <taxon>Bacteria</taxon>
        <taxon>Pseudomonadati</taxon>
        <taxon>Pseudomonadota</taxon>
        <taxon>Alphaproteobacteria</taxon>
        <taxon>Rhodobacterales</taxon>
        <taxon>Roseobacteraceae</taxon>
        <taxon>Octadecabacter</taxon>
    </lineage>
</organism>
<dbReference type="Proteomes" id="UP000067444">
    <property type="component" value="Chromosome"/>
</dbReference>
<gene>
    <name evidence="1" type="ORF">OSB_00740</name>
</gene>
<proteinExistence type="predicted"/>
<evidence type="ECO:0000313" key="1">
    <source>
        <dbReference type="EMBL" id="AKS44643.1"/>
    </source>
</evidence>
<dbReference type="AlphaFoldDB" id="A0A0K0Y120"/>
<reference evidence="1 2" key="1">
    <citation type="journal article" date="2015" name="Genome Announc.">
        <title>Closed Genome Sequence of Octadecabacter temperatus SB1, the First Mesophilic Species of the Genus Octadecabacter.</title>
        <authorList>
            <person name="Voget S."/>
            <person name="Billerbeck S."/>
            <person name="Simon M."/>
            <person name="Daniel R."/>
        </authorList>
    </citation>
    <scope>NUCLEOTIDE SEQUENCE [LARGE SCALE GENOMIC DNA]</scope>
    <source>
        <strain evidence="1 2">SB1</strain>
    </source>
</reference>
<keyword evidence="2" id="KW-1185">Reference proteome</keyword>
<dbReference type="STRING" id="1458307.OSB_00740"/>
<name>A0A0K0Y120_9RHOB</name>
<dbReference type="KEGG" id="otm:OSB_00740"/>
<dbReference type="EMBL" id="CP012160">
    <property type="protein sequence ID" value="AKS44643.1"/>
    <property type="molecule type" value="Genomic_DNA"/>
</dbReference>
<sequence length="41" mass="4704">MQTSPVGAEPYIACDFGDTYFALREHKTPKSRQKIRPLTYS</sequence>